<feature type="compositionally biased region" description="Basic residues" evidence="1">
    <location>
        <begin position="1232"/>
        <end position="1242"/>
    </location>
</feature>
<organism evidence="3 4">
    <name type="scientific">Streblomastix strix</name>
    <dbReference type="NCBI Taxonomy" id="222440"/>
    <lineage>
        <taxon>Eukaryota</taxon>
        <taxon>Metamonada</taxon>
        <taxon>Preaxostyla</taxon>
        <taxon>Oxymonadida</taxon>
        <taxon>Streblomastigidae</taxon>
        <taxon>Streblomastix</taxon>
    </lineage>
</organism>
<evidence type="ECO:0000256" key="1">
    <source>
        <dbReference type="SAM" id="MobiDB-lite"/>
    </source>
</evidence>
<reference evidence="3 4" key="1">
    <citation type="submission" date="2019-03" db="EMBL/GenBank/DDBJ databases">
        <title>Single cell metagenomics reveals metabolic interactions within the superorganism composed of flagellate Streblomastix strix and complex community of Bacteroidetes bacteria on its surface.</title>
        <authorList>
            <person name="Treitli S.C."/>
            <person name="Kolisko M."/>
            <person name="Husnik F."/>
            <person name="Keeling P."/>
            <person name="Hampl V."/>
        </authorList>
    </citation>
    <scope>NUCLEOTIDE SEQUENCE [LARGE SCALE GENOMIC DNA]</scope>
    <source>
        <strain evidence="3">ST1C</strain>
    </source>
</reference>
<evidence type="ECO:0000313" key="4">
    <source>
        <dbReference type="Proteomes" id="UP000324800"/>
    </source>
</evidence>
<comment type="caution">
    <text evidence="3">The sequence shown here is derived from an EMBL/GenBank/DDBJ whole genome shotgun (WGS) entry which is preliminary data.</text>
</comment>
<dbReference type="InterPro" id="IPR000742">
    <property type="entry name" value="EGF"/>
</dbReference>
<dbReference type="OrthoDB" id="6614329at2759"/>
<feature type="domain" description="EGF-like" evidence="2">
    <location>
        <begin position="814"/>
        <end position="856"/>
    </location>
</feature>
<evidence type="ECO:0000313" key="3">
    <source>
        <dbReference type="EMBL" id="KAA6395941.1"/>
    </source>
</evidence>
<accession>A0A5J4WM31</accession>
<feature type="compositionally biased region" description="Basic and acidic residues" evidence="1">
    <location>
        <begin position="1169"/>
        <end position="1185"/>
    </location>
</feature>
<name>A0A5J4WM31_9EUKA</name>
<feature type="region of interest" description="Disordered" evidence="1">
    <location>
        <begin position="1214"/>
        <end position="1242"/>
    </location>
</feature>
<feature type="domain" description="EGF-like" evidence="2">
    <location>
        <begin position="513"/>
        <end position="555"/>
    </location>
</feature>
<sequence length="1242" mass="135538">MIIQLFLIVTVAFADNSPLSPADSSTTQTFTSKYQSESFNTSNIKSSNDPCQWKVNYQYNGANATNQTTNSISGALNITTCSGGYEFSLVNLLHYEYLPVNEIVPIEIKGAVKNEVNQTIRTTWKLQSSAISLIIIHSGIISLQDLEFNFTQINDGTIWPTWSLIQTSSTVSYKQLSFVSCVFNGLGSDTNVGEILIANPANKLLVSECYFQNAKVDSIRAVAFDSQNSGSELQVESTQFINIVLFQQYALNILHISTKGDNMKIYVNNCSFINCINNGAQGAGAVNIISYLESGNNDYIITNNKFTNNRGQKTGGLLAQIDSKKCQFQNNIFQRNFKAGSDQRGCDASLHYSEYTDGWTSATVQSIITDLFDNCTGSNENSIYYEVTVNGLPDQQGYINITKSPPENCYSKAEMTADCICDPDSTTYPVAQCQKDKLCITDLEHQSKVDCPCLNTSDPRAGKDECPAYCQSQNDLTEVCICDTESITYPLQICVIDKKCKFDLVNQLNTTCSCLSTSDPRAGKGQCPAYCIKGQVNASCTCDTGSSQYPLAQCQQDQKCITDLSHQTAANCPCLSTDDPRAGQGQCPAYCTGPNTPSGCVCDTNPHAYYPPQTCNSDKKCTQPSNTNVEKDSCTCSSTNYPTGCKCPANSTELTGIPQSRCECRNTGDPRAGKGECPEYCVKDSLTQQCVCDTGSQTYPSATCEKDKKCKFELATQTNVTCPCLSTGDPRAGKGQCPYYCTSKDQPNANCVCDSNPSAQYPPSTCNSEKRCTSYSYQTVPTNSCTCSSSNHPTGCKCPTEISQLIGIPQSRCECLSTGDPRAGNGQCPAYCVKGSITSDCFCDTGLSDYSQAQCIQDQKCKFELINQNSTYCQCLSTGDPRAGKGQCPAYCTSKDQPNKDCACDSGSTSYPPSQCQQEKQCTASSSSQVPQDSCTCVETNYPQGCKCPNEPQYLVGISKERCECRTTGDPRANGICPAYCIKDSLNSECICDTGSYQYPSATCTKDKACKFELINQTNTTCPCLSTGDPRAGKGQCPEYCLKGQLIQNCACDTGSITYPSQTCLKDKLCQFDLINQIQETCECLLKSDPRAGDVCPPYCVKGQLSSDCVCELGSSYLQGQCEIDKLCTFDLINQNITICPCLAFNDPRYETFCKQEVVDPPITDPDPSDTKHDDEQQDGQKQEEEKTEEESSSANLIMIISITVGIKIEEKCNKEEEQSSRNIIGDIKSSYRTRKTQNPKS</sequence>
<feature type="domain" description="EGF-like" evidence="2">
    <location>
        <begin position="1083"/>
        <end position="1123"/>
    </location>
</feature>
<feature type="region of interest" description="Disordered" evidence="1">
    <location>
        <begin position="1159"/>
        <end position="1195"/>
    </location>
</feature>
<gene>
    <name evidence="3" type="ORF">EZS28_008531</name>
</gene>
<evidence type="ECO:0000259" key="2">
    <source>
        <dbReference type="SMART" id="SM00181"/>
    </source>
</evidence>
<dbReference type="SUPFAM" id="SSF51126">
    <property type="entry name" value="Pectin lyase-like"/>
    <property type="match status" value="1"/>
</dbReference>
<proteinExistence type="predicted"/>
<dbReference type="AlphaFoldDB" id="A0A5J4WM31"/>
<feature type="domain" description="EGF-like" evidence="2">
    <location>
        <begin position="663"/>
        <end position="705"/>
    </location>
</feature>
<feature type="domain" description="EGF-like" evidence="2">
    <location>
        <begin position="964"/>
        <end position="1005"/>
    </location>
</feature>
<dbReference type="EMBL" id="SNRW01001556">
    <property type="protein sequence ID" value="KAA6395941.1"/>
    <property type="molecule type" value="Genomic_DNA"/>
</dbReference>
<dbReference type="SMART" id="SM00181">
    <property type="entry name" value="EGF"/>
    <property type="match status" value="5"/>
</dbReference>
<dbReference type="Proteomes" id="UP000324800">
    <property type="component" value="Unassembled WGS sequence"/>
</dbReference>
<protein>
    <recommendedName>
        <fullName evidence="2">EGF-like domain-containing protein</fullName>
    </recommendedName>
</protein>
<dbReference type="InterPro" id="IPR011050">
    <property type="entry name" value="Pectin_lyase_fold/virulence"/>
</dbReference>